<dbReference type="PANTHER" id="PTHR47870">
    <property type="entry name" value="CYTOCHROME C-TYPE BIOGENESIS PROTEIN CCMH"/>
    <property type="match status" value="1"/>
</dbReference>
<keyword evidence="6" id="KW-0175">Coiled coil</keyword>
<evidence type="ECO:0000256" key="3">
    <source>
        <dbReference type="ARBA" id="ARBA00022748"/>
    </source>
</evidence>
<gene>
    <name evidence="10" type="ORF">Thini_1228</name>
</gene>
<keyword evidence="8" id="KW-0472">Membrane</keyword>
<evidence type="ECO:0000256" key="8">
    <source>
        <dbReference type="SAM" id="Phobius"/>
    </source>
</evidence>
<feature type="coiled-coil region" evidence="6">
    <location>
        <begin position="32"/>
        <end position="59"/>
    </location>
</feature>
<dbReference type="PANTHER" id="PTHR47870:SF4">
    <property type="entry name" value="CYTOCHROME C-TYPE BIOGENESIS PROTEIN CYCH"/>
    <property type="match status" value="1"/>
</dbReference>
<accession>A0A656HEF2</accession>
<keyword evidence="8" id="KW-1133">Transmembrane helix</keyword>
<dbReference type="PROSITE" id="PS50005">
    <property type="entry name" value="TPR"/>
    <property type="match status" value="1"/>
</dbReference>
<keyword evidence="11" id="KW-1185">Reference proteome</keyword>
<organism evidence="10 11">
    <name type="scientific">Thiothrix nivea (strain ATCC 35100 / DSM 5205 / JP2)</name>
    <dbReference type="NCBI Taxonomy" id="870187"/>
    <lineage>
        <taxon>Bacteria</taxon>
        <taxon>Pseudomonadati</taxon>
        <taxon>Pseudomonadota</taxon>
        <taxon>Gammaproteobacteria</taxon>
        <taxon>Thiotrichales</taxon>
        <taxon>Thiotrichaceae</taxon>
        <taxon>Thiothrix</taxon>
    </lineage>
</organism>
<keyword evidence="3" id="KW-0201">Cytochrome c-type biogenesis</keyword>
<name>A0A656HEF2_THINJ</name>
<dbReference type="AlphaFoldDB" id="A0A656HEF2"/>
<protein>
    <submittedName>
        <fullName evidence="10">Cytochrome c-type biogenesis protein CcmI</fullName>
    </submittedName>
</protein>
<evidence type="ECO:0000313" key="11">
    <source>
        <dbReference type="Proteomes" id="UP000005317"/>
    </source>
</evidence>
<dbReference type="GO" id="GO:0005886">
    <property type="term" value="C:plasma membrane"/>
    <property type="evidence" value="ECO:0007669"/>
    <property type="project" value="TreeGrafter"/>
</dbReference>
<dbReference type="Proteomes" id="UP000005317">
    <property type="component" value="Unassembled WGS sequence"/>
</dbReference>
<dbReference type="GO" id="GO:0030313">
    <property type="term" value="C:cell envelope"/>
    <property type="evidence" value="ECO:0007669"/>
    <property type="project" value="UniProtKB-SubCell"/>
</dbReference>
<evidence type="ECO:0000256" key="2">
    <source>
        <dbReference type="ARBA" id="ARBA00022737"/>
    </source>
</evidence>
<dbReference type="InterPro" id="IPR019734">
    <property type="entry name" value="TPR_rpt"/>
</dbReference>
<dbReference type="OrthoDB" id="9776053at2"/>
<dbReference type="InterPro" id="IPR011990">
    <property type="entry name" value="TPR-like_helical_dom_sf"/>
</dbReference>
<dbReference type="GO" id="GO:0017004">
    <property type="term" value="P:cytochrome complex assembly"/>
    <property type="evidence" value="ECO:0007669"/>
    <property type="project" value="UniProtKB-KW"/>
</dbReference>
<dbReference type="RefSeq" id="WP_002707794.1">
    <property type="nucleotide sequence ID" value="NZ_JH651384.1"/>
</dbReference>
<dbReference type="EMBL" id="JH651384">
    <property type="protein sequence ID" value="EIJ33846.1"/>
    <property type="molecule type" value="Genomic_DNA"/>
</dbReference>
<sequence>MTFWMIIFLLVVLAVAGLVIPLLRQPKTQQDSERNAQNIRIAREQLAELERMNAAGELDATEYQASKDELEKALLIDLQQDNTPASRKTISPQMTAIVTGLFVPIAAFALYGWLGTPEALQSTAQQAQELPPDHPPMTGGMQQAPDINKMVEGLRKKLEANPNNPDGWNMLGRSYMNMERFTEAADAYRKLYELQPEDAGVMLLLADALAMSNDGKVTDEGEQLALKALAKEPENVTALWLAGLGASEKGDKAKALEHWKKLLPMLDDSPEEQAEVQGLIQQIEKAPE</sequence>
<feature type="domain" description="Cytochrome c-type biogenesis protein H TPR" evidence="9">
    <location>
        <begin position="143"/>
        <end position="270"/>
    </location>
</feature>
<evidence type="ECO:0000256" key="4">
    <source>
        <dbReference type="ARBA" id="ARBA00022803"/>
    </source>
</evidence>
<dbReference type="SMART" id="SM00028">
    <property type="entry name" value="TPR"/>
    <property type="match status" value="2"/>
</dbReference>
<feature type="transmembrane region" description="Helical" evidence="8">
    <location>
        <begin position="6"/>
        <end position="24"/>
    </location>
</feature>
<reference evidence="11" key="1">
    <citation type="journal article" date="2011" name="Stand. Genomic Sci.">
        <title>Genome sequence of the filamentous, gliding Thiothrix nivea neotype strain (JP2(T)).</title>
        <authorList>
            <person name="Lapidus A."/>
            <person name="Nolan M."/>
            <person name="Lucas S."/>
            <person name="Glavina Del Rio T."/>
            <person name="Tice H."/>
            <person name="Cheng J.F."/>
            <person name="Tapia R."/>
            <person name="Han C."/>
            <person name="Goodwin L."/>
            <person name="Pitluck S."/>
            <person name="Liolios K."/>
            <person name="Pagani I."/>
            <person name="Ivanova N."/>
            <person name="Huntemann M."/>
            <person name="Mavromatis K."/>
            <person name="Mikhailova N."/>
            <person name="Pati A."/>
            <person name="Chen A."/>
            <person name="Palaniappan K."/>
            <person name="Land M."/>
            <person name="Brambilla E.M."/>
            <person name="Rohde M."/>
            <person name="Abt B."/>
            <person name="Verbarg S."/>
            <person name="Goker M."/>
            <person name="Bristow J."/>
            <person name="Eisen J.A."/>
            <person name="Markowitz V."/>
            <person name="Hugenholtz P."/>
            <person name="Kyrpides N.C."/>
            <person name="Klenk H.P."/>
            <person name="Woyke T."/>
        </authorList>
    </citation>
    <scope>NUCLEOTIDE SEQUENCE [LARGE SCALE GENOMIC DNA]</scope>
    <source>
        <strain evidence="11">ATCC 35100 / DSM 5205 / JP2</strain>
    </source>
</reference>
<keyword evidence="8" id="KW-0812">Transmembrane</keyword>
<dbReference type="Pfam" id="PF23914">
    <property type="entry name" value="TPR_CcmH_CycH"/>
    <property type="match status" value="1"/>
</dbReference>
<dbReference type="InterPro" id="IPR051263">
    <property type="entry name" value="C-type_cytochrome_biogenesis"/>
</dbReference>
<keyword evidence="4 5" id="KW-0802">TPR repeat</keyword>
<feature type="region of interest" description="Disordered" evidence="7">
    <location>
        <begin position="269"/>
        <end position="288"/>
    </location>
</feature>
<feature type="repeat" description="TPR" evidence="5">
    <location>
        <begin position="165"/>
        <end position="198"/>
    </location>
</feature>
<dbReference type="Gene3D" id="1.25.40.10">
    <property type="entry name" value="Tetratricopeptide repeat domain"/>
    <property type="match status" value="1"/>
</dbReference>
<dbReference type="InterPro" id="IPR017560">
    <property type="entry name" value="Cyt_c_biogenesis_CcmI"/>
</dbReference>
<evidence type="ECO:0000313" key="10">
    <source>
        <dbReference type="EMBL" id="EIJ33846.1"/>
    </source>
</evidence>
<dbReference type="InterPro" id="IPR056413">
    <property type="entry name" value="TPR_CcmH_CycH"/>
</dbReference>
<keyword evidence="2" id="KW-0677">Repeat</keyword>
<evidence type="ECO:0000256" key="6">
    <source>
        <dbReference type="SAM" id="Coils"/>
    </source>
</evidence>
<comment type="subcellular location">
    <subcellularLocation>
        <location evidence="1">Cell envelope</location>
    </subcellularLocation>
</comment>
<dbReference type="SUPFAM" id="SSF48452">
    <property type="entry name" value="TPR-like"/>
    <property type="match status" value="1"/>
</dbReference>
<evidence type="ECO:0000256" key="5">
    <source>
        <dbReference type="PROSITE-ProRule" id="PRU00339"/>
    </source>
</evidence>
<evidence type="ECO:0000256" key="7">
    <source>
        <dbReference type="SAM" id="MobiDB-lite"/>
    </source>
</evidence>
<evidence type="ECO:0000259" key="9">
    <source>
        <dbReference type="Pfam" id="PF23914"/>
    </source>
</evidence>
<proteinExistence type="predicted"/>
<evidence type="ECO:0000256" key="1">
    <source>
        <dbReference type="ARBA" id="ARBA00004196"/>
    </source>
</evidence>
<dbReference type="NCBIfam" id="TIGR03142">
    <property type="entry name" value="cytochro_ccmI"/>
    <property type="match status" value="1"/>
</dbReference>
<feature type="transmembrane region" description="Helical" evidence="8">
    <location>
        <begin position="94"/>
        <end position="114"/>
    </location>
</feature>